<dbReference type="AlphaFoldDB" id="A0A918K2S8"/>
<accession>A0A918K2S8</accession>
<gene>
    <name evidence="3" type="ORF">GCM10007392_10260</name>
</gene>
<evidence type="ECO:0000256" key="2">
    <source>
        <dbReference type="SAM" id="MobiDB-lite"/>
    </source>
</evidence>
<feature type="coiled-coil region" evidence="1">
    <location>
        <begin position="19"/>
        <end position="46"/>
    </location>
</feature>
<organism evidence="3 4">
    <name type="scientific">Saccharospirillum salsuginis</name>
    <dbReference type="NCBI Taxonomy" id="418750"/>
    <lineage>
        <taxon>Bacteria</taxon>
        <taxon>Pseudomonadati</taxon>
        <taxon>Pseudomonadota</taxon>
        <taxon>Gammaproteobacteria</taxon>
        <taxon>Oceanospirillales</taxon>
        <taxon>Saccharospirillaceae</taxon>
        <taxon>Saccharospirillum</taxon>
    </lineage>
</organism>
<evidence type="ECO:0000313" key="4">
    <source>
        <dbReference type="Proteomes" id="UP000626148"/>
    </source>
</evidence>
<reference evidence="3" key="1">
    <citation type="journal article" date="2014" name="Int. J. Syst. Evol. Microbiol.">
        <title>Complete genome sequence of Corynebacterium casei LMG S-19264T (=DSM 44701T), isolated from a smear-ripened cheese.</title>
        <authorList>
            <consortium name="US DOE Joint Genome Institute (JGI-PGF)"/>
            <person name="Walter F."/>
            <person name="Albersmeier A."/>
            <person name="Kalinowski J."/>
            <person name="Ruckert C."/>
        </authorList>
    </citation>
    <scope>NUCLEOTIDE SEQUENCE</scope>
    <source>
        <strain evidence="3">KCTC 22169</strain>
    </source>
</reference>
<keyword evidence="4" id="KW-1185">Reference proteome</keyword>
<reference evidence="3" key="2">
    <citation type="submission" date="2020-09" db="EMBL/GenBank/DDBJ databases">
        <authorList>
            <person name="Sun Q."/>
            <person name="Kim S."/>
        </authorList>
    </citation>
    <scope>NUCLEOTIDE SEQUENCE</scope>
    <source>
        <strain evidence="3">KCTC 22169</strain>
    </source>
</reference>
<feature type="region of interest" description="Disordered" evidence="2">
    <location>
        <begin position="56"/>
        <end position="82"/>
    </location>
</feature>
<dbReference type="EMBL" id="BMXR01000002">
    <property type="protein sequence ID" value="GGX45269.1"/>
    <property type="molecule type" value="Genomic_DNA"/>
</dbReference>
<keyword evidence="1" id="KW-0175">Coiled coil</keyword>
<name>A0A918K2S8_9GAMM</name>
<evidence type="ECO:0000256" key="1">
    <source>
        <dbReference type="SAM" id="Coils"/>
    </source>
</evidence>
<sequence length="107" mass="11941">MSTSAESAQQWLNEKQPGQEEVRAIIEKLEHRIAQHEGEEADIQGSVDALILLQDHLEQRDAPPPQSETPNANLDTSGLIPEADPIELEDSVKREAFEALKSKFKDL</sequence>
<evidence type="ECO:0000313" key="3">
    <source>
        <dbReference type="EMBL" id="GGX45269.1"/>
    </source>
</evidence>
<proteinExistence type="predicted"/>
<dbReference type="RefSeq" id="WP_189607416.1">
    <property type="nucleotide sequence ID" value="NZ_BMXR01000002.1"/>
</dbReference>
<dbReference type="Proteomes" id="UP000626148">
    <property type="component" value="Unassembled WGS sequence"/>
</dbReference>
<protein>
    <submittedName>
        <fullName evidence="3">Uncharacterized protein</fullName>
    </submittedName>
</protein>
<comment type="caution">
    <text evidence="3">The sequence shown here is derived from an EMBL/GenBank/DDBJ whole genome shotgun (WGS) entry which is preliminary data.</text>
</comment>